<protein>
    <submittedName>
        <fullName evidence="2">YfiR family protein</fullName>
    </submittedName>
</protein>
<evidence type="ECO:0000313" key="3">
    <source>
        <dbReference type="Proteomes" id="UP001216253"/>
    </source>
</evidence>
<keyword evidence="3" id="KW-1185">Reference proteome</keyword>
<name>A0ABT5WL51_9SPHN</name>
<sequence length="172" mass="18535">MLRPLLSWVLASAMAPTLAGIPLQGGEDRTARATAQIVTSILEYTRWPTPTNPVQLCVVGPALHAGGLTGLVLSDGRPIQRIPLPAGGPLTIQNCDALYIGRLSQDQARRWTAATRGAAVLTIAEDDPECRSEAMFCLLFQPGSLSFRLSIDAVARSRVRVDPRVLRLAREP</sequence>
<dbReference type="InterPro" id="IPR025293">
    <property type="entry name" value="YfiR/HmsC-like"/>
</dbReference>
<keyword evidence="1" id="KW-0732">Signal</keyword>
<feature type="chain" id="PRO_5046351085" evidence="1">
    <location>
        <begin position="20"/>
        <end position="172"/>
    </location>
</feature>
<dbReference type="RefSeq" id="WP_275226843.1">
    <property type="nucleotide sequence ID" value="NZ_JARESE010000010.1"/>
</dbReference>
<accession>A0ABT5WL51</accession>
<dbReference type="Pfam" id="PF13689">
    <property type="entry name" value="DUF4154"/>
    <property type="match status" value="1"/>
</dbReference>
<organism evidence="2 3">
    <name type="scientific">Novosphingobium album</name>
    <name type="common">ex Liu et al. 2023</name>
    <dbReference type="NCBI Taxonomy" id="3031130"/>
    <lineage>
        <taxon>Bacteria</taxon>
        <taxon>Pseudomonadati</taxon>
        <taxon>Pseudomonadota</taxon>
        <taxon>Alphaproteobacteria</taxon>
        <taxon>Sphingomonadales</taxon>
        <taxon>Sphingomonadaceae</taxon>
        <taxon>Novosphingobium</taxon>
    </lineage>
</organism>
<dbReference type="Proteomes" id="UP001216253">
    <property type="component" value="Unassembled WGS sequence"/>
</dbReference>
<evidence type="ECO:0000256" key="1">
    <source>
        <dbReference type="SAM" id="SignalP"/>
    </source>
</evidence>
<reference evidence="2 3" key="1">
    <citation type="submission" date="2023-03" db="EMBL/GenBank/DDBJ databases">
        <title>NovoSphingobium album sp. nov. isolated from polycyclic aromatic hydrocarbons- and heavy-metal polluted soil.</title>
        <authorList>
            <person name="Liu Z."/>
            <person name="Wang K."/>
        </authorList>
    </citation>
    <scope>NUCLEOTIDE SEQUENCE [LARGE SCALE GENOMIC DNA]</scope>
    <source>
        <strain evidence="2 3">H3SJ31-1</strain>
    </source>
</reference>
<proteinExistence type="predicted"/>
<dbReference type="EMBL" id="JARESE010000010">
    <property type="protein sequence ID" value="MDE8650762.1"/>
    <property type="molecule type" value="Genomic_DNA"/>
</dbReference>
<comment type="caution">
    <text evidence="2">The sequence shown here is derived from an EMBL/GenBank/DDBJ whole genome shotgun (WGS) entry which is preliminary data.</text>
</comment>
<gene>
    <name evidence="2" type="ORF">PYV00_03385</name>
</gene>
<evidence type="ECO:0000313" key="2">
    <source>
        <dbReference type="EMBL" id="MDE8650762.1"/>
    </source>
</evidence>
<feature type="signal peptide" evidence="1">
    <location>
        <begin position="1"/>
        <end position="19"/>
    </location>
</feature>